<keyword evidence="14" id="KW-1185">Reference proteome</keyword>
<dbReference type="Pfam" id="PF13609">
    <property type="entry name" value="Porin_4"/>
    <property type="match status" value="1"/>
</dbReference>
<reference evidence="13 14" key="1">
    <citation type="submission" date="2019-11" db="EMBL/GenBank/DDBJ databases">
        <title>Metabolism of dissolved organic matter in forest soils.</title>
        <authorList>
            <person name="Cyle K.T."/>
            <person name="Wilhelm R.C."/>
            <person name="Martinez C.E."/>
        </authorList>
    </citation>
    <scope>NUCLEOTIDE SEQUENCE [LARGE SCALE GENOMIC DNA]</scope>
    <source>
        <strain evidence="13 14">1N</strain>
    </source>
</reference>
<dbReference type="InterPro" id="IPR033900">
    <property type="entry name" value="Gram_neg_porin_domain"/>
</dbReference>
<evidence type="ECO:0000256" key="5">
    <source>
        <dbReference type="ARBA" id="ARBA00022692"/>
    </source>
</evidence>
<evidence type="ECO:0000313" key="13">
    <source>
        <dbReference type="EMBL" id="NPT42844.1"/>
    </source>
</evidence>
<sequence length="379" mass="39678">MKFGNLISAGFGLGFSLAAATAYAQSSVSLYGIVDTGVEYVTHADANGNGVLRMPGITGELPSRWGFRGNEDLGGGLSAQFVLESGINMPNGSLGQGGRLFGRQAWVGINSPYGLLSFGRQYTMLLWAMADSDILGPDIYGMATLDPYLASDRSDNTVAYRGKFHGLTLGATYSFGRDSTGTGNTPGEGTCAGSVPGQPTQCRQLSAMVKYDTSWFGVSGAYDEQRGGANAAAIFYDGNAPFPFTNSGDKDVHTWLGTYAVLGSVKVSAGFVGRSVTTVAGGPDVHSDIYSVGASWQATPSFMLDGEAFRIINQVQDARATMVTLRGTYHLSKRTAVYLQSAYLTNSAHASYEVSGAGGTTPPPGQGQLGVMAGLQQLF</sequence>
<dbReference type="InterPro" id="IPR050298">
    <property type="entry name" value="Gram-neg_bact_OMP"/>
</dbReference>
<evidence type="ECO:0000256" key="1">
    <source>
        <dbReference type="ARBA" id="ARBA00004571"/>
    </source>
</evidence>
<dbReference type="RefSeq" id="WP_172311495.1">
    <property type="nucleotide sequence ID" value="NZ_WOEY01000065.1"/>
</dbReference>
<feature type="domain" description="Porin" evidence="12">
    <location>
        <begin position="17"/>
        <end position="348"/>
    </location>
</feature>
<evidence type="ECO:0000256" key="11">
    <source>
        <dbReference type="SAM" id="SignalP"/>
    </source>
</evidence>
<comment type="subunit">
    <text evidence="2">Homotrimer.</text>
</comment>
<dbReference type="CDD" id="cd00342">
    <property type="entry name" value="gram_neg_porins"/>
    <property type="match status" value="1"/>
</dbReference>
<dbReference type="InterPro" id="IPR002299">
    <property type="entry name" value="Porin_Neis"/>
</dbReference>
<evidence type="ECO:0000259" key="12">
    <source>
        <dbReference type="Pfam" id="PF13609"/>
    </source>
</evidence>
<accession>A0ABX2BQ36</accession>
<name>A0ABX2BQ36_9BURK</name>
<dbReference type="Proteomes" id="UP000652198">
    <property type="component" value="Unassembled WGS sequence"/>
</dbReference>
<keyword evidence="8" id="KW-0626">Porin</keyword>
<comment type="caution">
    <text evidence="13">The sequence shown here is derived from an EMBL/GenBank/DDBJ whole genome shotgun (WGS) entry which is preliminary data.</text>
</comment>
<keyword evidence="5" id="KW-0812">Transmembrane</keyword>
<keyword evidence="6 11" id="KW-0732">Signal</keyword>
<evidence type="ECO:0000256" key="8">
    <source>
        <dbReference type="ARBA" id="ARBA00023114"/>
    </source>
</evidence>
<dbReference type="EMBL" id="WOEY01000065">
    <property type="protein sequence ID" value="NPT42844.1"/>
    <property type="molecule type" value="Genomic_DNA"/>
</dbReference>
<feature type="signal peptide" evidence="11">
    <location>
        <begin position="1"/>
        <end position="24"/>
    </location>
</feature>
<comment type="subcellular location">
    <subcellularLocation>
        <location evidence="1">Cell outer membrane</location>
        <topology evidence="1">Multi-pass membrane protein</topology>
    </subcellularLocation>
</comment>
<keyword evidence="7" id="KW-0406">Ion transport</keyword>
<evidence type="ECO:0000256" key="4">
    <source>
        <dbReference type="ARBA" id="ARBA00022452"/>
    </source>
</evidence>
<evidence type="ECO:0000256" key="9">
    <source>
        <dbReference type="ARBA" id="ARBA00023136"/>
    </source>
</evidence>
<protein>
    <submittedName>
        <fullName evidence="13">Porin</fullName>
    </submittedName>
</protein>
<dbReference type="PRINTS" id="PR00184">
    <property type="entry name" value="NEISSPPORIN"/>
</dbReference>
<organism evidence="13 14">
    <name type="scientific">Paraburkholderia solitsugae</name>
    <dbReference type="NCBI Taxonomy" id="2675748"/>
    <lineage>
        <taxon>Bacteria</taxon>
        <taxon>Pseudomonadati</taxon>
        <taxon>Pseudomonadota</taxon>
        <taxon>Betaproteobacteria</taxon>
        <taxon>Burkholderiales</taxon>
        <taxon>Burkholderiaceae</taxon>
        <taxon>Paraburkholderia</taxon>
    </lineage>
</organism>
<evidence type="ECO:0000313" key="14">
    <source>
        <dbReference type="Proteomes" id="UP000652198"/>
    </source>
</evidence>
<gene>
    <name evidence="13" type="ORF">GNZ12_16305</name>
</gene>
<dbReference type="InterPro" id="IPR023614">
    <property type="entry name" value="Porin_dom_sf"/>
</dbReference>
<evidence type="ECO:0000256" key="6">
    <source>
        <dbReference type="ARBA" id="ARBA00022729"/>
    </source>
</evidence>
<evidence type="ECO:0000256" key="2">
    <source>
        <dbReference type="ARBA" id="ARBA00011233"/>
    </source>
</evidence>
<dbReference type="Gene3D" id="2.40.160.10">
    <property type="entry name" value="Porin"/>
    <property type="match status" value="1"/>
</dbReference>
<keyword evidence="10" id="KW-0998">Cell outer membrane</keyword>
<evidence type="ECO:0000256" key="7">
    <source>
        <dbReference type="ARBA" id="ARBA00023065"/>
    </source>
</evidence>
<dbReference type="PANTHER" id="PTHR34501:SF9">
    <property type="entry name" value="MAJOR OUTER MEMBRANE PROTEIN P.IA"/>
    <property type="match status" value="1"/>
</dbReference>
<feature type="chain" id="PRO_5045225022" evidence="11">
    <location>
        <begin position="25"/>
        <end position="379"/>
    </location>
</feature>
<keyword evidence="9" id="KW-0472">Membrane</keyword>
<evidence type="ECO:0000256" key="10">
    <source>
        <dbReference type="ARBA" id="ARBA00023237"/>
    </source>
</evidence>
<dbReference type="SUPFAM" id="SSF56935">
    <property type="entry name" value="Porins"/>
    <property type="match status" value="1"/>
</dbReference>
<proteinExistence type="predicted"/>
<evidence type="ECO:0000256" key="3">
    <source>
        <dbReference type="ARBA" id="ARBA00022448"/>
    </source>
</evidence>
<keyword evidence="3" id="KW-0813">Transport</keyword>
<keyword evidence="4" id="KW-1134">Transmembrane beta strand</keyword>
<dbReference type="PANTHER" id="PTHR34501">
    <property type="entry name" value="PROTEIN YDDL-RELATED"/>
    <property type="match status" value="1"/>
</dbReference>